<evidence type="ECO:0000313" key="1">
    <source>
        <dbReference type="EMBL" id="GCC45828.1"/>
    </source>
</evidence>
<evidence type="ECO:0000313" key="2">
    <source>
        <dbReference type="Proteomes" id="UP000287033"/>
    </source>
</evidence>
<gene>
    <name evidence="1" type="ORF">chiPu_0030174</name>
</gene>
<comment type="caution">
    <text evidence="1">The sequence shown here is derived from an EMBL/GenBank/DDBJ whole genome shotgun (WGS) entry which is preliminary data.</text>
</comment>
<proteinExistence type="predicted"/>
<protein>
    <submittedName>
        <fullName evidence="1">Uncharacterized protein</fullName>
    </submittedName>
</protein>
<dbReference type="Proteomes" id="UP000287033">
    <property type="component" value="Unassembled WGS sequence"/>
</dbReference>
<organism evidence="1 2">
    <name type="scientific">Chiloscyllium punctatum</name>
    <name type="common">Brownbanded bambooshark</name>
    <name type="synonym">Hemiscyllium punctatum</name>
    <dbReference type="NCBI Taxonomy" id="137246"/>
    <lineage>
        <taxon>Eukaryota</taxon>
        <taxon>Metazoa</taxon>
        <taxon>Chordata</taxon>
        <taxon>Craniata</taxon>
        <taxon>Vertebrata</taxon>
        <taxon>Chondrichthyes</taxon>
        <taxon>Elasmobranchii</taxon>
        <taxon>Galeomorphii</taxon>
        <taxon>Galeoidea</taxon>
        <taxon>Orectolobiformes</taxon>
        <taxon>Hemiscylliidae</taxon>
        <taxon>Chiloscyllium</taxon>
    </lineage>
</organism>
<name>A0A401TT61_CHIPU</name>
<reference evidence="1 2" key="1">
    <citation type="journal article" date="2018" name="Nat. Ecol. Evol.">
        <title>Shark genomes provide insights into elasmobranch evolution and the origin of vertebrates.</title>
        <authorList>
            <person name="Hara Y"/>
            <person name="Yamaguchi K"/>
            <person name="Onimaru K"/>
            <person name="Kadota M"/>
            <person name="Koyanagi M"/>
            <person name="Keeley SD"/>
            <person name="Tatsumi K"/>
            <person name="Tanaka K"/>
            <person name="Motone F"/>
            <person name="Kageyama Y"/>
            <person name="Nozu R"/>
            <person name="Adachi N"/>
            <person name="Nishimura O"/>
            <person name="Nakagawa R"/>
            <person name="Tanegashima C"/>
            <person name="Kiyatake I"/>
            <person name="Matsumoto R"/>
            <person name="Murakumo K"/>
            <person name="Nishida K"/>
            <person name="Terakita A"/>
            <person name="Kuratani S"/>
            <person name="Sato K"/>
            <person name="Hyodo S Kuraku.S."/>
        </authorList>
    </citation>
    <scope>NUCLEOTIDE SEQUENCE [LARGE SCALE GENOMIC DNA]</scope>
</reference>
<accession>A0A401TT61</accession>
<dbReference type="AlphaFoldDB" id="A0A401TT61"/>
<dbReference type="EMBL" id="BEZZ01176388">
    <property type="protein sequence ID" value="GCC45828.1"/>
    <property type="molecule type" value="Genomic_DNA"/>
</dbReference>
<keyword evidence="2" id="KW-1185">Reference proteome</keyword>
<sequence>GANERPGHIINVRPFPFISPKCLPEPFFPCNVELSAVTAERRGPEYLSPIRKVNLCWRMRISRCFLFLVKKCGNVQPTNWRNQHVGLTQQTRIKGRGGSGIC</sequence>
<feature type="non-terminal residue" evidence="1">
    <location>
        <position position="1"/>
    </location>
</feature>